<dbReference type="EMBL" id="KZ613938">
    <property type="protein sequence ID" value="PMD47887.1"/>
    <property type="molecule type" value="Genomic_DNA"/>
</dbReference>
<accession>A0A2J6SAT6</accession>
<reference evidence="4 5" key="1">
    <citation type="submission" date="2016-04" db="EMBL/GenBank/DDBJ databases">
        <title>A degradative enzymes factory behind the ericoid mycorrhizal symbiosis.</title>
        <authorList>
            <consortium name="DOE Joint Genome Institute"/>
            <person name="Martino E."/>
            <person name="Morin E."/>
            <person name="Grelet G."/>
            <person name="Kuo A."/>
            <person name="Kohler A."/>
            <person name="Daghino S."/>
            <person name="Barry K."/>
            <person name="Choi C."/>
            <person name="Cichocki N."/>
            <person name="Clum A."/>
            <person name="Copeland A."/>
            <person name="Hainaut M."/>
            <person name="Haridas S."/>
            <person name="Labutti K."/>
            <person name="Lindquist E."/>
            <person name="Lipzen A."/>
            <person name="Khouja H.-R."/>
            <person name="Murat C."/>
            <person name="Ohm R."/>
            <person name="Olson A."/>
            <person name="Spatafora J."/>
            <person name="Veneault-Fourrey C."/>
            <person name="Henrissat B."/>
            <person name="Grigoriev I."/>
            <person name="Martin F."/>
            <person name="Perotto S."/>
        </authorList>
    </citation>
    <scope>NUCLEOTIDE SEQUENCE [LARGE SCALE GENOMIC DNA]</scope>
    <source>
        <strain evidence="4 5">F</strain>
    </source>
</reference>
<evidence type="ECO:0000313" key="4">
    <source>
        <dbReference type="EMBL" id="PMD47887.1"/>
    </source>
</evidence>
<dbReference type="AlphaFoldDB" id="A0A2J6SAT6"/>
<organism evidence="4 5">
    <name type="scientific">Hyaloscypha variabilis (strain UAMH 11265 / GT02V1 / F)</name>
    <name type="common">Meliniomyces variabilis</name>
    <dbReference type="NCBI Taxonomy" id="1149755"/>
    <lineage>
        <taxon>Eukaryota</taxon>
        <taxon>Fungi</taxon>
        <taxon>Dikarya</taxon>
        <taxon>Ascomycota</taxon>
        <taxon>Pezizomycotina</taxon>
        <taxon>Leotiomycetes</taxon>
        <taxon>Helotiales</taxon>
        <taxon>Hyaloscyphaceae</taxon>
        <taxon>Hyaloscypha</taxon>
        <taxon>Hyaloscypha variabilis</taxon>
    </lineage>
</organism>
<keyword evidence="3" id="KW-0732">Signal</keyword>
<evidence type="ECO:0000313" key="5">
    <source>
        <dbReference type="Proteomes" id="UP000235786"/>
    </source>
</evidence>
<protein>
    <recommendedName>
        <fullName evidence="6">Mid2 domain-containing protein</fullName>
    </recommendedName>
</protein>
<keyword evidence="2" id="KW-0472">Membrane</keyword>
<keyword evidence="5" id="KW-1185">Reference proteome</keyword>
<evidence type="ECO:0008006" key="6">
    <source>
        <dbReference type="Google" id="ProtNLM"/>
    </source>
</evidence>
<feature type="region of interest" description="Disordered" evidence="1">
    <location>
        <begin position="183"/>
        <end position="217"/>
    </location>
</feature>
<evidence type="ECO:0000256" key="3">
    <source>
        <dbReference type="SAM" id="SignalP"/>
    </source>
</evidence>
<gene>
    <name evidence="4" type="ORF">L207DRAFT_628456</name>
</gene>
<dbReference type="Proteomes" id="UP000235786">
    <property type="component" value="Unassembled WGS sequence"/>
</dbReference>
<feature type="chain" id="PRO_5014428132" description="Mid2 domain-containing protein" evidence="3">
    <location>
        <begin position="17"/>
        <end position="261"/>
    </location>
</feature>
<dbReference type="OrthoDB" id="3801405at2759"/>
<name>A0A2J6SAT6_HYAVF</name>
<evidence type="ECO:0000256" key="1">
    <source>
        <dbReference type="SAM" id="MobiDB-lite"/>
    </source>
</evidence>
<evidence type="ECO:0000256" key="2">
    <source>
        <dbReference type="SAM" id="Phobius"/>
    </source>
</evidence>
<keyword evidence="2" id="KW-0812">Transmembrane</keyword>
<feature type="signal peptide" evidence="3">
    <location>
        <begin position="1"/>
        <end position="16"/>
    </location>
</feature>
<feature type="transmembrane region" description="Helical" evidence="2">
    <location>
        <begin position="221"/>
        <end position="243"/>
    </location>
</feature>
<proteinExistence type="predicted"/>
<sequence>MPLLLFILVFIKVTSAAVAAATPRITPAPRWISAGPDDQGQPYFLGYIPYYDTASGDMLWSSFDCNPGSTLTTSTWANGTGAACVPYGVSTGILPTTCINSHTVLGPSGYGSQYGSGHPDSYTCTPETCEVGIIYENLDELTPPWTIISCDSPFVIFTIYRATTHSGISSAFASTTSGASATTAVDTSSTTSSNDSQSTNSQSNGNQPNSNQSDNNQSNNIALGVGIGLGIPAIVIAFCAWWFPRQAALHRTENREAAKAR</sequence>
<keyword evidence="2" id="KW-1133">Transmembrane helix</keyword>